<dbReference type="Gene3D" id="3.40.710.10">
    <property type="entry name" value="DD-peptidase/beta-lactamase superfamily"/>
    <property type="match status" value="1"/>
</dbReference>
<protein>
    <recommendedName>
        <fullName evidence="4">serine-type D-Ala-D-Ala carboxypeptidase</fullName>
        <ecNumber evidence="4">3.4.16.4</ecNumber>
    </recommendedName>
</protein>
<dbReference type="SUPFAM" id="SSF56601">
    <property type="entry name" value="beta-lactamase/transpeptidase-like"/>
    <property type="match status" value="1"/>
</dbReference>
<feature type="active site" description="Proton acceptor" evidence="13">
    <location>
        <position position="66"/>
    </location>
</feature>
<evidence type="ECO:0000256" key="1">
    <source>
        <dbReference type="ARBA" id="ARBA00003217"/>
    </source>
</evidence>
<evidence type="ECO:0000313" key="18">
    <source>
        <dbReference type="EMBL" id="SEP93555.1"/>
    </source>
</evidence>
<evidence type="ECO:0000256" key="7">
    <source>
        <dbReference type="ARBA" id="ARBA00022729"/>
    </source>
</evidence>
<evidence type="ECO:0000256" key="6">
    <source>
        <dbReference type="ARBA" id="ARBA00022670"/>
    </source>
</evidence>
<keyword evidence="8" id="KW-0378">Hydrolase</keyword>
<dbReference type="Pfam" id="PF07943">
    <property type="entry name" value="PBP5_C"/>
    <property type="match status" value="1"/>
</dbReference>
<dbReference type="Gene3D" id="2.60.410.10">
    <property type="entry name" value="D-Ala-D-Ala carboxypeptidase, C-terminal domain"/>
    <property type="match status" value="1"/>
</dbReference>
<dbReference type="Pfam" id="PF00768">
    <property type="entry name" value="Peptidase_S11"/>
    <property type="match status" value="1"/>
</dbReference>
<feature type="active site" description="Acyl-ester intermediate" evidence="13">
    <location>
        <position position="63"/>
    </location>
</feature>
<dbReference type="EC" id="3.4.16.4" evidence="4"/>
<dbReference type="STRING" id="489703.SAMN04488038_102265"/>
<evidence type="ECO:0000313" key="19">
    <source>
        <dbReference type="Proteomes" id="UP000199233"/>
    </source>
</evidence>
<evidence type="ECO:0000256" key="8">
    <source>
        <dbReference type="ARBA" id="ARBA00022801"/>
    </source>
</evidence>
<dbReference type="InterPro" id="IPR012907">
    <property type="entry name" value="Peptidase_S11_C"/>
</dbReference>
<dbReference type="SMART" id="SM00936">
    <property type="entry name" value="PBP5_C"/>
    <property type="match status" value="1"/>
</dbReference>
<evidence type="ECO:0000256" key="13">
    <source>
        <dbReference type="PIRSR" id="PIRSR618044-1"/>
    </source>
</evidence>
<accession>A0A1H9BX64</accession>
<sequence length="387" mass="42325">MMNTPLPRRLALLLLSTLVPLAAQAEPIPAPPDIQAKAYVLMDYASGEVLAARNGDDRVEPASITKVMTTYVAFDEIKHGRLHYEDEALVSEKAWRQGIDSSESRMFLDVGSRVKIIDLLRGIIVVSGNDASIALAEHIAGSESAFAEMMNHEAKKLGMKNTHFVDASGLPDPEHYTSAHDLALLGRALIRDFPQDYKIYSERSFSYKIKHAQENRNGLLVKDPSVDGIKTGHTNAAGYCLLSSANRNGRRLIAAVMGADTWAYREQASLELLNYGFRFFENVQLLGADKPAQTLRVYKGELDEIGVGTLQPVSLSLPRGNSAKVQLSTQIKTPLVAPLSKGQSVGSATVTLDGKAYTTIPLVVLQDVPAGGFFHRLIDSIRLWFAH</sequence>
<comment type="function">
    <text evidence="1">Removes C-terminal D-alanyl residues from sugar-peptide cell wall precursors.</text>
</comment>
<dbReference type="AlphaFoldDB" id="A0A1H9BX64"/>
<keyword evidence="7 16" id="KW-0732">Signal</keyword>
<dbReference type="GO" id="GO:0009002">
    <property type="term" value="F:serine-type D-Ala-D-Ala carboxypeptidase activity"/>
    <property type="evidence" value="ECO:0007669"/>
    <property type="project" value="UniProtKB-EC"/>
</dbReference>
<dbReference type="SUPFAM" id="SSF69189">
    <property type="entry name" value="Penicillin-binding protein associated domain"/>
    <property type="match status" value="1"/>
</dbReference>
<dbReference type="InterPro" id="IPR037167">
    <property type="entry name" value="Peptidase_S11_C_sf"/>
</dbReference>
<feature type="active site" evidence="13">
    <location>
        <position position="127"/>
    </location>
</feature>
<feature type="binding site" evidence="14">
    <location>
        <position position="230"/>
    </location>
    <ligand>
        <name>substrate</name>
    </ligand>
</feature>
<evidence type="ECO:0000256" key="4">
    <source>
        <dbReference type="ARBA" id="ARBA00012448"/>
    </source>
</evidence>
<dbReference type="GO" id="GO:0071555">
    <property type="term" value="P:cell wall organization"/>
    <property type="evidence" value="ECO:0007669"/>
    <property type="project" value="UniProtKB-KW"/>
</dbReference>
<evidence type="ECO:0000256" key="9">
    <source>
        <dbReference type="ARBA" id="ARBA00022960"/>
    </source>
</evidence>
<evidence type="ECO:0000256" key="12">
    <source>
        <dbReference type="ARBA" id="ARBA00034000"/>
    </source>
</evidence>
<evidence type="ECO:0000256" key="11">
    <source>
        <dbReference type="ARBA" id="ARBA00023316"/>
    </source>
</evidence>
<keyword evidence="10" id="KW-0573">Peptidoglycan synthesis</keyword>
<dbReference type="GO" id="GO:0006508">
    <property type="term" value="P:proteolysis"/>
    <property type="evidence" value="ECO:0007669"/>
    <property type="project" value="UniProtKB-KW"/>
</dbReference>
<reference evidence="18 19" key="1">
    <citation type="submission" date="2016-10" db="EMBL/GenBank/DDBJ databases">
        <authorList>
            <person name="de Groot N.N."/>
        </authorList>
    </citation>
    <scope>NUCLEOTIDE SEQUENCE [LARGE SCALE GENOMIC DNA]</scope>
    <source>
        <strain evidence="18 19">DSM 25927</strain>
    </source>
</reference>
<feature type="domain" description="Peptidase S11 D-Ala-D-Ala carboxypeptidase A C-terminal" evidence="17">
    <location>
        <begin position="280"/>
        <end position="370"/>
    </location>
</feature>
<keyword evidence="19" id="KW-1185">Reference proteome</keyword>
<comment type="similarity">
    <text evidence="3 15">Belongs to the peptidase S11 family.</text>
</comment>
<keyword evidence="11" id="KW-0961">Cell wall biogenesis/degradation</keyword>
<feature type="signal peptide" evidence="16">
    <location>
        <begin position="1"/>
        <end position="25"/>
    </location>
</feature>
<dbReference type="InterPro" id="IPR018044">
    <property type="entry name" value="Peptidase_S11"/>
</dbReference>
<dbReference type="UniPathway" id="UPA00219"/>
<comment type="pathway">
    <text evidence="2">Cell wall biogenesis; peptidoglycan biosynthesis.</text>
</comment>
<dbReference type="InterPro" id="IPR015956">
    <property type="entry name" value="Peniciliin-bd_prot_C_sf"/>
</dbReference>
<evidence type="ECO:0000259" key="17">
    <source>
        <dbReference type="SMART" id="SM00936"/>
    </source>
</evidence>
<evidence type="ECO:0000256" key="14">
    <source>
        <dbReference type="PIRSR" id="PIRSR618044-2"/>
    </source>
</evidence>
<evidence type="ECO:0000256" key="5">
    <source>
        <dbReference type="ARBA" id="ARBA00022645"/>
    </source>
</evidence>
<evidence type="ECO:0000256" key="2">
    <source>
        <dbReference type="ARBA" id="ARBA00004752"/>
    </source>
</evidence>
<keyword evidence="6" id="KW-0645">Protease</keyword>
<feature type="chain" id="PRO_5011520135" description="serine-type D-Ala-D-Ala carboxypeptidase" evidence="16">
    <location>
        <begin position="26"/>
        <end position="387"/>
    </location>
</feature>
<comment type="catalytic activity">
    <reaction evidence="12">
        <text>Preferential cleavage: (Ac)2-L-Lys-D-Ala-|-D-Ala. Also transpeptidation of peptidyl-alanyl moieties that are N-acyl substituents of D-alanine.</text>
        <dbReference type="EC" id="3.4.16.4"/>
    </reaction>
</comment>
<dbReference type="PANTHER" id="PTHR21581">
    <property type="entry name" value="D-ALANYL-D-ALANINE CARBOXYPEPTIDASE"/>
    <property type="match status" value="1"/>
</dbReference>
<dbReference type="PANTHER" id="PTHR21581:SF6">
    <property type="entry name" value="TRAFFICKING PROTEIN PARTICLE COMPLEX SUBUNIT 12"/>
    <property type="match status" value="1"/>
</dbReference>
<dbReference type="InterPro" id="IPR012338">
    <property type="entry name" value="Beta-lactam/transpept-like"/>
</dbReference>
<evidence type="ECO:0000256" key="3">
    <source>
        <dbReference type="ARBA" id="ARBA00007164"/>
    </source>
</evidence>
<evidence type="ECO:0000256" key="15">
    <source>
        <dbReference type="RuleBase" id="RU004016"/>
    </source>
</evidence>
<keyword evidence="5 18" id="KW-0121">Carboxypeptidase</keyword>
<keyword evidence="9" id="KW-0133">Cell shape</keyword>
<evidence type="ECO:0000256" key="10">
    <source>
        <dbReference type="ARBA" id="ARBA00022984"/>
    </source>
</evidence>
<dbReference type="GO" id="GO:0008360">
    <property type="term" value="P:regulation of cell shape"/>
    <property type="evidence" value="ECO:0007669"/>
    <property type="project" value="UniProtKB-KW"/>
</dbReference>
<name>A0A1H9BX64_9GAMM</name>
<evidence type="ECO:0000256" key="16">
    <source>
        <dbReference type="SAM" id="SignalP"/>
    </source>
</evidence>
<proteinExistence type="inferred from homology"/>
<organism evidence="18 19">
    <name type="scientific">Solimonas aquatica</name>
    <dbReference type="NCBI Taxonomy" id="489703"/>
    <lineage>
        <taxon>Bacteria</taxon>
        <taxon>Pseudomonadati</taxon>
        <taxon>Pseudomonadota</taxon>
        <taxon>Gammaproteobacteria</taxon>
        <taxon>Nevskiales</taxon>
        <taxon>Nevskiaceae</taxon>
        <taxon>Solimonas</taxon>
    </lineage>
</organism>
<dbReference type="GO" id="GO:0009252">
    <property type="term" value="P:peptidoglycan biosynthetic process"/>
    <property type="evidence" value="ECO:0007669"/>
    <property type="project" value="UniProtKB-UniPathway"/>
</dbReference>
<gene>
    <name evidence="18" type="ORF">SAMN04488038_102265</name>
</gene>
<dbReference type="PRINTS" id="PR00725">
    <property type="entry name" value="DADACBPTASE1"/>
</dbReference>
<dbReference type="InterPro" id="IPR001967">
    <property type="entry name" value="Peptidase_S11_N"/>
</dbReference>
<dbReference type="Proteomes" id="UP000199233">
    <property type="component" value="Unassembled WGS sequence"/>
</dbReference>
<dbReference type="EMBL" id="FOFS01000002">
    <property type="protein sequence ID" value="SEP93555.1"/>
    <property type="molecule type" value="Genomic_DNA"/>
</dbReference>